<evidence type="ECO:0000313" key="2">
    <source>
        <dbReference type="EMBL" id="ECV9657599.1"/>
    </source>
</evidence>
<name>A0A698FGX0_CAMJU</name>
<dbReference type="EMBL" id="AAKUWM010000010">
    <property type="protein sequence ID" value="ECV9657599.1"/>
    <property type="molecule type" value="Genomic_DNA"/>
</dbReference>
<accession>A0A698FGX0</accession>
<dbReference type="AlphaFoldDB" id="A0A698FGX0"/>
<organism evidence="2">
    <name type="scientific">Campylobacter jejuni</name>
    <dbReference type="NCBI Taxonomy" id="197"/>
    <lineage>
        <taxon>Bacteria</taxon>
        <taxon>Pseudomonadati</taxon>
        <taxon>Campylobacterota</taxon>
        <taxon>Epsilonproteobacteria</taxon>
        <taxon>Campylobacterales</taxon>
        <taxon>Campylobacteraceae</taxon>
        <taxon>Campylobacter</taxon>
    </lineage>
</organism>
<gene>
    <name evidence="2" type="ORF">F2N06_06185</name>
</gene>
<keyword evidence="1" id="KW-0472">Membrane</keyword>
<sequence>MTYSFIKPRKKPIFTLFDKIWLGLFGFGIFFILVVYFLYLIKIAFTHNFIEEQKEQVVQFQNKTQENERLYDILLEQSNIANTFYTQNQAFKNSLRNLFNIIVKTDAITLESVEQEENSLKLIGVTPTKEMFALLLETPLKSIFDQSFATYYRLNNGWYRFISISKQNSGVLQ</sequence>
<keyword evidence="1" id="KW-0812">Transmembrane</keyword>
<comment type="caution">
    <text evidence="2">The sequence shown here is derived from an EMBL/GenBank/DDBJ whole genome shotgun (WGS) entry which is preliminary data.</text>
</comment>
<protein>
    <submittedName>
        <fullName evidence="2">Uncharacterized protein</fullName>
    </submittedName>
</protein>
<reference evidence="2" key="1">
    <citation type="submission" date="2019-09" db="EMBL/GenBank/DDBJ databases">
        <authorList>
            <consortium name="GenomeTrakr network: Whole genome sequencing for foodborne pathogen traceback"/>
        </authorList>
    </citation>
    <scope>NUCLEOTIDE SEQUENCE [LARGE SCALE GENOMIC DNA]</scope>
    <source>
        <strain evidence="2">TTU_583</strain>
    </source>
</reference>
<feature type="transmembrane region" description="Helical" evidence="1">
    <location>
        <begin position="20"/>
        <end position="41"/>
    </location>
</feature>
<proteinExistence type="predicted"/>
<keyword evidence="1" id="KW-1133">Transmembrane helix</keyword>
<evidence type="ECO:0000256" key="1">
    <source>
        <dbReference type="SAM" id="Phobius"/>
    </source>
</evidence>